<evidence type="ECO:0000256" key="5">
    <source>
        <dbReference type="ARBA" id="ARBA00023098"/>
    </source>
</evidence>
<keyword evidence="3" id="KW-0808">Transferase</keyword>
<dbReference type="CDD" id="cd02440">
    <property type="entry name" value="AdoMet_MTases"/>
    <property type="match status" value="1"/>
</dbReference>
<protein>
    <submittedName>
        <fullName evidence="6">Methyltransferase domain-containing protein</fullName>
    </submittedName>
</protein>
<dbReference type="RefSeq" id="WP_169138269.1">
    <property type="nucleotide sequence ID" value="NZ_WTVS01000007.1"/>
</dbReference>
<dbReference type="Proteomes" id="UP000634522">
    <property type="component" value="Unassembled WGS sequence"/>
</dbReference>
<keyword evidence="5" id="KW-0443">Lipid metabolism</keyword>
<dbReference type="InterPro" id="IPR029063">
    <property type="entry name" value="SAM-dependent_MTases_sf"/>
</dbReference>
<dbReference type="Pfam" id="PF02353">
    <property type="entry name" value="CMAS"/>
    <property type="match status" value="1"/>
</dbReference>
<evidence type="ECO:0000313" key="7">
    <source>
        <dbReference type="Proteomes" id="UP000634522"/>
    </source>
</evidence>
<dbReference type="PANTHER" id="PTHR43667:SF2">
    <property type="entry name" value="FATTY ACID C-METHYL TRANSFERASE"/>
    <property type="match status" value="1"/>
</dbReference>
<dbReference type="SUPFAM" id="SSF53335">
    <property type="entry name" value="S-adenosyl-L-methionine-dependent methyltransferases"/>
    <property type="match status" value="1"/>
</dbReference>
<dbReference type="InterPro" id="IPR050723">
    <property type="entry name" value="CFA/CMAS"/>
</dbReference>
<keyword evidence="2 6" id="KW-0489">Methyltransferase</keyword>
<keyword evidence="7" id="KW-1185">Reference proteome</keyword>
<sequence>MNTLENTLAKPVAWSAASSAPRATRLALGLLESLEGGALALELPGGETLRLGHGALRAHWRVRDHETFAAALARGDIGLGESYLAGLWDTDDLTELLTLLAENRVRLGRAVYGRLLPLAGYRLWNALRANTRSGARRNIEAHYDLGNDFYALWLDPTMSYSAALFDDVAEPLEAAQRRKYRRILERLDAQPGQTILEVGCGWGGFAEVAAKEFGCLVFGVTLSPAQLAHACARAEREGFADRASFALCDYRDVLGEYDHVVSIEMIEAVGERFWPTYFATLARRLRRGGRCVVQAITIDEALFPRYRRGTDFIQRYIFPGGMLPTPAIVRRQADAAGLALIGDFAFGRDYARTLERWRAQFDAQRAEVAAQGFDARFMRLWRFYLAYCEAGFLVGDIDVHHFELAHR</sequence>
<keyword evidence="4" id="KW-0949">S-adenosyl-L-methionine</keyword>
<dbReference type="GO" id="GO:0032259">
    <property type="term" value="P:methylation"/>
    <property type="evidence" value="ECO:0007669"/>
    <property type="project" value="UniProtKB-KW"/>
</dbReference>
<comment type="similarity">
    <text evidence="1">Belongs to the CFA/CMAS family.</text>
</comment>
<proteinExistence type="inferred from homology"/>
<accession>A0ABX1NBZ2</accession>
<dbReference type="PIRSF" id="PIRSF003085">
    <property type="entry name" value="CMAS"/>
    <property type="match status" value="1"/>
</dbReference>
<evidence type="ECO:0000256" key="4">
    <source>
        <dbReference type="ARBA" id="ARBA00022691"/>
    </source>
</evidence>
<dbReference type="InterPro" id="IPR003333">
    <property type="entry name" value="CMAS"/>
</dbReference>
<evidence type="ECO:0000256" key="2">
    <source>
        <dbReference type="ARBA" id="ARBA00022603"/>
    </source>
</evidence>
<comment type="caution">
    <text evidence="6">The sequence shown here is derived from an EMBL/GenBank/DDBJ whole genome shotgun (WGS) entry which is preliminary data.</text>
</comment>
<dbReference type="PANTHER" id="PTHR43667">
    <property type="entry name" value="CYCLOPROPANE-FATTY-ACYL-PHOSPHOLIPID SYNTHASE"/>
    <property type="match status" value="1"/>
</dbReference>
<dbReference type="GO" id="GO:0008168">
    <property type="term" value="F:methyltransferase activity"/>
    <property type="evidence" value="ECO:0007669"/>
    <property type="project" value="UniProtKB-KW"/>
</dbReference>
<evidence type="ECO:0000313" key="6">
    <source>
        <dbReference type="EMBL" id="NMF96779.1"/>
    </source>
</evidence>
<name>A0ABX1NBZ2_9RHOO</name>
<organism evidence="6 7">
    <name type="scientific">Aromatoleum toluolicum</name>
    <dbReference type="NCBI Taxonomy" id="90060"/>
    <lineage>
        <taxon>Bacteria</taxon>
        <taxon>Pseudomonadati</taxon>
        <taxon>Pseudomonadota</taxon>
        <taxon>Betaproteobacteria</taxon>
        <taxon>Rhodocyclales</taxon>
        <taxon>Rhodocyclaceae</taxon>
        <taxon>Aromatoleum</taxon>
    </lineage>
</organism>
<dbReference type="Gene3D" id="3.40.50.150">
    <property type="entry name" value="Vaccinia Virus protein VP39"/>
    <property type="match status" value="1"/>
</dbReference>
<reference evidence="6 7" key="1">
    <citation type="submission" date="2019-12" db="EMBL/GenBank/DDBJ databases">
        <title>Comparative genomics gives insights into the taxonomy of the Azoarcus-Aromatoleum group and reveals separate origins of nif in the plant-associated Azoarcus and non-plant-associated Aromatoleum sub-groups.</title>
        <authorList>
            <person name="Lafos M."/>
            <person name="Maluk M."/>
            <person name="Batista M."/>
            <person name="Junghare M."/>
            <person name="Carmona M."/>
            <person name="Faoro H."/>
            <person name="Cruz L.M."/>
            <person name="Battistoni F."/>
            <person name="De Souza E."/>
            <person name="Pedrosa F."/>
            <person name="Chen W.-M."/>
            <person name="Poole P.S."/>
            <person name="Dixon R.A."/>
            <person name="James E.K."/>
        </authorList>
    </citation>
    <scope>NUCLEOTIDE SEQUENCE [LARGE SCALE GENOMIC DNA]</scope>
    <source>
        <strain evidence="6 7">T</strain>
    </source>
</reference>
<evidence type="ECO:0000256" key="1">
    <source>
        <dbReference type="ARBA" id="ARBA00010815"/>
    </source>
</evidence>
<evidence type="ECO:0000256" key="3">
    <source>
        <dbReference type="ARBA" id="ARBA00022679"/>
    </source>
</evidence>
<gene>
    <name evidence="6" type="ORF">GPA27_05190</name>
</gene>
<dbReference type="EMBL" id="WTVS01000007">
    <property type="protein sequence ID" value="NMF96779.1"/>
    <property type="molecule type" value="Genomic_DNA"/>
</dbReference>